<dbReference type="AlphaFoldDB" id="A0A8H5RMJ2"/>
<dbReference type="GeneID" id="59305037"/>
<sequence>MRRPEVQSHEPVIEGWIGWPSYGVDKLPGGKLPYLPCLAMPYYAAAARQKAFWPLANHQIRSDQGDQDAQQTIDGGWLLGFGFCLSRLSTKEQEEKEL</sequence>
<organism evidence="1 2">
    <name type="scientific">Fusarium tjaetaba</name>
    <dbReference type="NCBI Taxonomy" id="1567544"/>
    <lineage>
        <taxon>Eukaryota</taxon>
        <taxon>Fungi</taxon>
        <taxon>Dikarya</taxon>
        <taxon>Ascomycota</taxon>
        <taxon>Pezizomycotina</taxon>
        <taxon>Sordariomycetes</taxon>
        <taxon>Hypocreomycetidae</taxon>
        <taxon>Hypocreales</taxon>
        <taxon>Nectriaceae</taxon>
        <taxon>Fusarium</taxon>
        <taxon>Fusarium fujikuroi species complex</taxon>
    </lineage>
</organism>
<dbReference type="RefSeq" id="XP_037206726.1">
    <property type="nucleotide sequence ID" value="XM_037352767.1"/>
</dbReference>
<reference evidence="1 2" key="1">
    <citation type="submission" date="2020-05" db="EMBL/GenBank/DDBJ databases">
        <title>Identification and distribution of gene clusters putatively required for synthesis of sphingolipid metabolism inhibitors in phylogenetically diverse species of the filamentous fungus Fusarium.</title>
        <authorList>
            <person name="Kim H.-S."/>
            <person name="Busman M."/>
            <person name="Brown D.W."/>
            <person name="Divon H."/>
            <person name="Uhlig S."/>
            <person name="Proctor R.H."/>
        </authorList>
    </citation>
    <scope>NUCLEOTIDE SEQUENCE [LARGE SCALE GENOMIC DNA]</scope>
    <source>
        <strain evidence="1 2">NRRL 66243</strain>
    </source>
</reference>
<protein>
    <submittedName>
        <fullName evidence="1">Uncharacterized protein</fullName>
    </submittedName>
</protein>
<comment type="caution">
    <text evidence="1">The sequence shown here is derived from an EMBL/GenBank/DDBJ whole genome shotgun (WGS) entry which is preliminary data.</text>
</comment>
<keyword evidence="2" id="KW-1185">Reference proteome</keyword>
<gene>
    <name evidence="1" type="ORF">FTJAE_6182</name>
</gene>
<evidence type="ECO:0000313" key="2">
    <source>
        <dbReference type="Proteomes" id="UP000530670"/>
    </source>
</evidence>
<proteinExistence type="predicted"/>
<dbReference type="Proteomes" id="UP000530670">
    <property type="component" value="Unassembled WGS sequence"/>
</dbReference>
<name>A0A8H5RMJ2_9HYPO</name>
<dbReference type="EMBL" id="JAAQRI010000121">
    <property type="protein sequence ID" value="KAF5636234.1"/>
    <property type="molecule type" value="Genomic_DNA"/>
</dbReference>
<accession>A0A8H5RMJ2</accession>
<evidence type="ECO:0000313" key="1">
    <source>
        <dbReference type="EMBL" id="KAF5636234.1"/>
    </source>
</evidence>